<reference evidence="8" key="1">
    <citation type="submission" date="2018-02" db="EMBL/GenBank/DDBJ databases">
        <authorList>
            <person name="Hausmann B."/>
        </authorList>
    </citation>
    <scope>NUCLEOTIDE SEQUENCE [LARGE SCALE GENOMIC DNA]</scope>
    <source>
        <strain evidence="8">Peat soil MAG SbA1</strain>
    </source>
</reference>
<dbReference type="OrthoDB" id="9809206at2"/>
<dbReference type="Proteomes" id="UP000238701">
    <property type="component" value="Unassembled WGS sequence"/>
</dbReference>
<dbReference type="InterPro" id="IPR023408">
    <property type="entry name" value="MscS_beta-dom_sf"/>
</dbReference>
<sequence length="315" mass="35107">MDALRQYTLDQKNLADRGRRLQDEQDLSDIYANWIVLAETRERAALHNLIAALLWILLVIAAVYAAHRLIDHLFTGMAAENKRIDTLRAVVKFAVEAVGAVVILFVIFGMPTQTTTVLGLAGAGLTVAMKDFIVAFFGWFVLMGRNGIRVGDWVEINGVGGEVVEVGLLKTVLLETGNWTDSGHPTGRRVSFVNSFAIEGHFFNFTTSGQWMWDELKVQIPPGQDPYPIVDGIQKLVEEETRANVGKAEAEWQQATSKYRVQALSARPAIHVQPTGGGIEVRVRYITRAYERHEARNRLYAAVLELLHGKREKVG</sequence>
<dbReference type="InterPro" id="IPR010920">
    <property type="entry name" value="LSM_dom_sf"/>
</dbReference>
<name>A0A2U3L0Y7_9BACT</name>
<gene>
    <name evidence="7" type="ORF">SBA1_60003</name>
</gene>
<dbReference type="GO" id="GO:0008381">
    <property type="term" value="F:mechanosensitive monoatomic ion channel activity"/>
    <property type="evidence" value="ECO:0007669"/>
    <property type="project" value="UniProtKB-ARBA"/>
</dbReference>
<feature type="domain" description="Mechanosensitive ion channel MscS" evidence="6">
    <location>
        <begin position="135"/>
        <end position="173"/>
    </location>
</feature>
<evidence type="ECO:0000256" key="3">
    <source>
        <dbReference type="ARBA" id="ARBA00022989"/>
    </source>
</evidence>
<dbReference type="InterPro" id="IPR006685">
    <property type="entry name" value="MscS_channel_2nd"/>
</dbReference>
<proteinExistence type="predicted"/>
<organism evidence="7 8">
    <name type="scientific">Candidatus Sulfotelmatobacter kueseliae</name>
    <dbReference type="NCBI Taxonomy" id="2042962"/>
    <lineage>
        <taxon>Bacteria</taxon>
        <taxon>Pseudomonadati</taxon>
        <taxon>Acidobacteriota</taxon>
        <taxon>Terriglobia</taxon>
        <taxon>Terriglobales</taxon>
        <taxon>Candidatus Korobacteraceae</taxon>
        <taxon>Candidatus Sulfotelmatobacter</taxon>
    </lineage>
</organism>
<dbReference type="SUPFAM" id="SSF50182">
    <property type="entry name" value="Sm-like ribonucleoproteins"/>
    <property type="match status" value="1"/>
</dbReference>
<keyword evidence="3 5" id="KW-1133">Transmembrane helix</keyword>
<dbReference type="PANTHER" id="PTHR30566">
    <property type="entry name" value="YNAI-RELATED MECHANOSENSITIVE ION CHANNEL"/>
    <property type="match status" value="1"/>
</dbReference>
<dbReference type="Gene3D" id="2.30.30.60">
    <property type="match status" value="1"/>
</dbReference>
<dbReference type="EMBL" id="OMOD01000155">
    <property type="protein sequence ID" value="SPF45449.1"/>
    <property type="molecule type" value="Genomic_DNA"/>
</dbReference>
<evidence type="ECO:0000313" key="7">
    <source>
        <dbReference type="EMBL" id="SPF45449.1"/>
    </source>
</evidence>
<protein>
    <submittedName>
        <fullName evidence="7">LigA</fullName>
    </submittedName>
</protein>
<accession>A0A2U3L0Y7</accession>
<evidence type="ECO:0000259" key="6">
    <source>
        <dbReference type="Pfam" id="PF00924"/>
    </source>
</evidence>
<dbReference type="Pfam" id="PF00924">
    <property type="entry name" value="MS_channel_2nd"/>
    <property type="match status" value="1"/>
</dbReference>
<feature type="transmembrane region" description="Helical" evidence="5">
    <location>
        <begin position="90"/>
        <end position="111"/>
    </location>
</feature>
<dbReference type="AlphaFoldDB" id="A0A2U3L0Y7"/>
<dbReference type="PANTHER" id="PTHR30566:SF5">
    <property type="entry name" value="MECHANOSENSITIVE ION CHANNEL PROTEIN 1, MITOCHONDRIAL-RELATED"/>
    <property type="match status" value="1"/>
</dbReference>
<evidence type="ECO:0000313" key="8">
    <source>
        <dbReference type="Proteomes" id="UP000238701"/>
    </source>
</evidence>
<feature type="transmembrane region" description="Helical" evidence="5">
    <location>
        <begin position="49"/>
        <end position="70"/>
    </location>
</feature>
<evidence type="ECO:0000256" key="1">
    <source>
        <dbReference type="ARBA" id="ARBA00004370"/>
    </source>
</evidence>
<keyword evidence="2 5" id="KW-0812">Transmembrane</keyword>
<dbReference type="GO" id="GO:0016020">
    <property type="term" value="C:membrane"/>
    <property type="evidence" value="ECO:0007669"/>
    <property type="project" value="UniProtKB-SubCell"/>
</dbReference>
<evidence type="ECO:0000256" key="5">
    <source>
        <dbReference type="SAM" id="Phobius"/>
    </source>
</evidence>
<comment type="subcellular location">
    <subcellularLocation>
        <location evidence="1">Membrane</location>
    </subcellularLocation>
</comment>
<evidence type="ECO:0000256" key="4">
    <source>
        <dbReference type="ARBA" id="ARBA00023136"/>
    </source>
</evidence>
<feature type="transmembrane region" description="Helical" evidence="5">
    <location>
        <begin position="117"/>
        <end position="142"/>
    </location>
</feature>
<evidence type="ECO:0000256" key="2">
    <source>
        <dbReference type="ARBA" id="ARBA00022692"/>
    </source>
</evidence>
<keyword evidence="4 5" id="KW-0472">Membrane</keyword>